<accession>A0A7V7GQI2</accession>
<dbReference type="EMBL" id="QOVF01000009">
    <property type="protein sequence ID" value="KAA0690860.1"/>
    <property type="molecule type" value="Genomic_DNA"/>
</dbReference>
<proteinExistence type="predicted"/>
<feature type="region of interest" description="Disordered" evidence="1">
    <location>
        <begin position="44"/>
        <end position="72"/>
    </location>
</feature>
<protein>
    <submittedName>
        <fullName evidence="2">Uncharacterized protein</fullName>
    </submittedName>
</protein>
<sequence>MERRVGAEVTDYDCSPPLVILANAGINVDWSALMMRCKPEVRMDSRLRGNDGSGRANDGVSGNDGEAGLTNVSRNDDWVSWECWVAGMTE</sequence>
<keyword evidence="3" id="KW-1185">Reference proteome</keyword>
<dbReference type="Proteomes" id="UP000463138">
    <property type="component" value="Unassembled WGS sequence"/>
</dbReference>
<organism evidence="2 3">
    <name type="scientific">Halopseudomonas laoshanensis</name>
    <dbReference type="NCBI Taxonomy" id="2268758"/>
    <lineage>
        <taxon>Bacteria</taxon>
        <taxon>Pseudomonadati</taxon>
        <taxon>Pseudomonadota</taxon>
        <taxon>Gammaproteobacteria</taxon>
        <taxon>Pseudomonadales</taxon>
        <taxon>Pseudomonadaceae</taxon>
        <taxon>Halopseudomonas</taxon>
    </lineage>
</organism>
<reference evidence="2 3" key="1">
    <citation type="submission" date="2018-07" db="EMBL/GenBank/DDBJ databases">
        <title>Pseudomonas laoshanensis sp. nov., isolated from soil.</title>
        <authorList>
            <person name="Sun J."/>
            <person name="Yu L."/>
            <person name="Wang M."/>
            <person name="Zhang C."/>
        </authorList>
    </citation>
    <scope>NUCLEOTIDE SEQUENCE [LARGE SCALE GENOMIC DNA]</scope>
    <source>
        <strain evidence="2 3">Y22</strain>
    </source>
</reference>
<name>A0A7V7GQI2_9GAMM</name>
<comment type="caution">
    <text evidence="2">The sequence shown here is derived from an EMBL/GenBank/DDBJ whole genome shotgun (WGS) entry which is preliminary data.</text>
</comment>
<evidence type="ECO:0000313" key="2">
    <source>
        <dbReference type="EMBL" id="KAA0690860.1"/>
    </source>
</evidence>
<gene>
    <name evidence="2" type="ORF">DT594_17745</name>
</gene>
<dbReference type="AlphaFoldDB" id="A0A7V7GQI2"/>
<evidence type="ECO:0000256" key="1">
    <source>
        <dbReference type="SAM" id="MobiDB-lite"/>
    </source>
</evidence>
<evidence type="ECO:0000313" key="3">
    <source>
        <dbReference type="Proteomes" id="UP000463138"/>
    </source>
</evidence>